<dbReference type="GO" id="GO:0006107">
    <property type="term" value="P:oxaloacetate metabolic process"/>
    <property type="evidence" value="ECO:0007669"/>
    <property type="project" value="UniProtKB-ARBA"/>
</dbReference>
<protein>
    <submittedName>
        <fullName evidence="4">2-keto-4-pentenoate hydratase</fullName>
    </submittedName>
</protein>
<dbReference type="EMBL" id="JAPZBU010000006">
    <property type="protein sequence ID" value="KAJ5397049.1"/>
    <property type="molecule type" value="Genomic_DNA"/>
</dbReference>
<sequence>MESWTHLIRFVAVEDGKIHLGQLVDSNRDVGEDSRNGYPIHARLIEGSIYDEKDTQSLKVCFQLLSPIDPKSCPFIRCIGLNYKLHAKEANFPIPTVPALFSKPRTAISNPYPETINIPKCAQDGTSDYEAELVIVIGKSARDITAEQAPNFILGYTAANDVSARAIQMKSAMPCFSKGMDSSCPLGPCLVSPTAIHDPQDLSIGATYNGVTVQNGNTSDMVFGVYQLVAYLSQGTTLEPGSIILTGTPQGIGYFRSPRIFLDDGDDIRVHIGKIGTLINRVHYE</sequence>
<evidence type="ECO:0000313" key="4">
    <source>
        <dbReference type="EMBL" id="KAJ5397049.1"/>
    </source>
</evidence>
<dbReference type="GO" id="GO:0046872">
    <property type="term" value="F:metal ion binding"/>
    <property type="evidence" value="ECO:0007669"/>
    <property type="project" value="UniProtKB-KW"/>
</dbReference>
<proteinExistence type="inferred from homology"/>
<dbReference type="SUPFAM" id="SSF56529">
    <property type="entry name" value="FAH"/>
    <property type="match status" value="1"/>
</dbReference>
<name>A0A9W9W1Q9_9EURO</name>
<dbReference type="AlphaFoldDB" id="A0A9W9W1Q9"/>
<dbReference type="GeneID" id="81368779"/>
<dbReference type="Pfam" id="PF01557">
    <property type="entry name" value="FAA_hydrolase"/>
    <property type="match status" value="1"/>
</dbReference>
<comment type="similarity">
    <text evidence="1">Belongs to the FAH family.</text>
</comment>
<dbReference type="InterPro" id="IPR011234">
    <property type="entry name" value="Fumarylacetoacetase-like_C"/>
</dbReference>
<dbReference type="OrthoDB" id="411064at2759"/>
<dbReference type="RefSeq" id="XP_056489101.1">
    <property type="nucleotide sequence ID" value="XM_056629799.1"/>
</dbReference>
<dbReference type="Proteomes" id="UP001147747">
    <property type="component" value="Unassembled WGS sequence"/>
</dbReference>
<feature type="domain" description="Fumarylacetoacetase-like C-terminal" evidence="3">
    <location>
        <begin position="76"/>
        <end position="282"/>
    </location>
</feature>
<dbReference type="Gene3D" id="3.90.850.10">
    <property type="entry name" value="Fumarylacetoacetase-like, C-terminal domain"/>
    <property type="match status" value="1"/>
</dbReference>
<dbReference type="InterPro" id="IPR036663">
    <property type="entry name" value="Fumarylacetoacetase_C_sf"/>
</dbReference>
<dbReference type="PANTHER" id="PTHR11820">
    <property type="entry name" value="ACYLPYRUVASE"/>
    <property type="match status" value="1"/>
</dbReference>
<gene>
    <name evidence="4" type="ORF">N7509_005162</name>
</gene>
<evidence type="ECO:0000259" key="3">
    <source>
        <dbReference type="Pfam" id="PF01557"/>
    </source>
</evidence>
<keyword evidence="2" id="KW-0479">Metal-binding</keyword>
<comment type="caution">
    <text evidence="4">The sequence shown here is derived from an EMBL/GenBank/DDBJ whole genome shotgun (WGS) entry which is preliminary data.</text>
</comment>
<keyword evidence="5" id="KW-1185">Reference proteome</keyword>
<organism evidence="4 5">
    <name type="scientific">Penicillium cosmopolitanum</name>
    <dbReference type="NCBI Taxonomy" id="1131564"/>
    <lineage>
        <taxon>Eukaryota</taxon>
        <taxon>Fungi</taxon>
        <taxon>Dikarya</taxon>
        <taxon>Ascomycota</taxon>
        <taxon>Pezizomycotina</taxon>
        <taxon>Eurotiomycetes</taxon>
        <taxon>Eurotiomycetidae</taxon>
        <taxon>Eurotiales</taxon>
        <taxon>Aspergillaceae</taxon>
        <taxon>Penicillium</taxon>
    </lineage>
</organism>
<reference evidence="4" key="2">
    <citation type="journal article" date="2023" name="IMA Fungus">
        <title>Comparative genomic study of the Penicillium genus elucidates a diverse pangenome and 15 lateral gene transfer events.</title>
        <authorList>
            <person name="Petersen C."/>
            <person name="Sorensen T."/>
            <person name="Nielsen M.R."/>
            <person name="Sondergaard T.E."/>
            <person name="Sorensen J.L."/>
            <person name="Fitzpatrick D.A."/>
            <person name="Frisvad J.C."/>
            <person name="Nielsen K.L."/>
        </authorList>
    </citation>
    <scope>NUCLEOTIDE SEQUENCE</scope>
    <source>
        <strain evidence="4">IBT 29677</strain>
    </source>
</reference>
<evidence type="ECO:0000256" key="2">
    <source>
        <dbReference type="ARBA" id="ARBA00022723"/>
    </source>
</evidence>
<reference evidence="4" key="1">
    <citation type="submission" date="2022-12" db="EMBL/GenBank/DDBJ databases">
        <authorList>
            <person name="Petersen C."/>
        </authorList>
    </citation>
    <scope>NUCLEOTIDE SEQUENCE</scope>
    <source>
        <strain evidence="4">IBT 29677</strain>
    </source>
</reference>
<dbReference type="FunFam" id="3.90.850.10:FF:000002">
    <property type="entry name" value="2-hydroxyhepta-2,4-diene-1,7-dioate isomerase"/>
    <property type="match status" value="1"/>
</dbReference>
<evidence type="ECO:0000256" key="1">
    <source>
        <dbReference type="ARBA" id="ARBA00010211"/>
    </source>
</evidence>
<evidence type="ECO:0000313" key="5">
    <source>
        <dbReference type="Proteomes" id="UP001147747"/>
    </source>
</evidence>
<dbReference type="GO" id="GO:0050163">
    <property type="term" value="F:oxaloacetate tautomerase activity"/>
    <property type="evidence" value="ECO:0007669"/>
    <property type="project" value="UniProtKB-ARBA"/>
</dbReference>
<accession>A0A9W9W1Q9</accession>